<keyword evidence="3 9" id="KW-0812">Transmembrane</keyword>
<keyword evidence="8 9" id="KW-0472">Membrane</keyword>
<dbReference type="InterPro" id="IPR023395">
    <property type="entry name" value="MCP_dom_sf"/>
</dbReference>
<comment type="caution">
    <text evidence="12">The sequence shown here is derived from an EMBL/GenBank/DDBJ whole genome shotgun (WGS) entry which is preliminary data.</text>
</comment>
<evidence type="ECO:0000256" key="2">
    <source>
        <dbReference type="ARBA" id="ARBA00006375"/>
    </source>
</evidence>
<dbReference type="GO" id="GO:0005741">
    <property type="term" value="C:mitochondrial outer membrane"/>
    <property type="evidence" value="ECO:0007669"/>
    <property type="project" value="UniProtKB-SubCell"/>
</dbReference>
<protein>
    <recommendedName>
        <fullName evidence="14">Mitochondrial carrier 1</fullName>
    </recommendedName>
</protein>
<comment type="similarity">
    <text evidence="2 10">Belongs to the mitochondrial carrier (TC 2.A.29) family.</text>
</comment>
<evidence type="ECO:0000313" key="13">
    <source>
        <dbReference type="Proteomes" id="UP001066276"/>
    </source>
</evidence>
<dbReference type="PROSITE" id="PS50920">
    <property type="entry name" value="SOLCAR"/>
    <property type="match status" value="1"/>
</dbReference>
<accession>A0AAV7QIM3</accession>
<keyword evidence="4" id="KW-0677">Repeat</keyword>
<evidence type="ECO:0000256" key="6">
    <source>
        <dbReference type="ARBA" id="ARBA00022989"/>
    </source>
</evidence>
<feature type="repeat" description="Solcar" evidence="9">
    <location>
        <begin position="134"/>
        <end position="222"/>
    </location>
</feature>
<evidence type="ECO:0008006" key="14">
    <source>
        <dbReference type="Google" id="ProtNLM"/>
    </source>
</evidence>
<dbReference type="EMBL" id="JANPWB010000010">
    <property type="protein sequence ID" value="KAJ1138934.1"/>
    <property type="molecule type" value="Genomic_DNA"/>
</dbReference>
<keyword evidence="10" id="KW-0813">Transport</keyword>
<keyword evidence="7" id="KW-0496">Mitochondrion</keyword>
<dbReference type="SUPFAM" id="SSF103506">
    <property type="entry name" value="Mitochondrial carrier"/>
    <property type="match status" value="1"/>
</dbReference>
<dbReference type="PANTHER" id="PTHR10780:SF3">
    <property type="entry name" value="MITOCHONDRIAL CARRIER HOMOLOG 1"/>
    <property type="match status" value="1"/>
</dbReference>
<evidence type="ECO:0000256" key="1">
    <source>
        <dbReference type="ARBA" id="ARBA00004374"/>
    </source>
</evidence>
<evidence type="ECO:0000256" key="11">
    <source>
        <dbReference type="SAM" id="Phobius"/>
    </source>
</evidence>
<gene>
    <name evidence="12" type="ORF">NDU88_005313</name>
</gene>
<sequence>MAASGAVGTQAQEESDRCTFAATDSLYLLLGAGATALTHPLLYVKILIQVGHEPIPASFGRNLLGRKVLYLPGFFTYARYIVQVDGKHGLFRGLTPCIISNTLSTISRGALKKAYPWEDLEHVSNKDDVKTSLRKVVKETSNEMMVQCLSRIVSQPLHVVSVRCMVQFIGREVKYSGVFGSISTIYKEEGIMGFFRGLVPLILGDVIFLWCCNLLSHFINAYAVDDNFSQASVIRSYTKFVMGIAVNLLTYPFFLVGDLMAVNNCG</sequence>
<dbReference type="Pfam" id="PF00153">
    <property type="entry name" value="Mito_carr"/>
    <property type="match status" value="2"/>
</dbReference>
<evidence type="ECO:0000256" key="8">
    <source>
        <dbReference type="ARBA" id="ARBA00023136"/>
    </source>
</evidence>
<dbReference type="Proteomes" id="UP001066276">
    <property type="component" value="Chromosome 6"/>
</dbReference>
<dbReference type="AlphaFoldDB" id="A0AAV7QIM3"/>
<keyword evidence="5" id="KW-1000">Mitochondrion outer membrane</keyword>
<evidence type="ECO:0000256" key="10">
    <source>
        <dbReference type="RuleBase" id="RU000488"/>
    </source>
</evidence>
<keyword evidence="13" id="KW-1185">Reference proteome</keyword>
<evidence type="ECO:0000256" key="7">
    <source>
        <dbReference type="ARBA" id="ARBA00023128"/>
    </source>
</evidence>
<organism evidence="12 13">
    <name type="scientific">Pleurodeles waltl</name>
    <name type="common">Iberian ribbed newt</name>
    <dbReference type="NCBI Taxonomy" id="8319"/>
    <lineage>
        <taxon>Eukaryota</taxon>
        <taxon>Metazoa</taxon>
        <taxon>Chordata</taxon>
        <taxon>Craniata</taxon>
        <taxon>Vertebrata</taxon>
        <taxon>Euteleostomi</taxon>
        <taxon>Amphibia</taxon>
        <taxon>Batrachia</taxon>
        <taxon>Caudata</taxon>
        <taxon>Salamandroidea</taxon>
        <taxon>Salamandridae</taxon>
        <taxon>Pleurodelinae</taxon>
        <taxon>Pleurodeles</taxon>
    </lineage>
</organism>
<keyword evidence="6 11" id="KW-1133">Transmembrane helix</keyword>
<proteinExistence type="inferred from homology"/>
<dbReference type="InterPro" id="IPR018108">
    <property type="entry name" value="MCP_transmembrane"/>
</dbReference>
<comment type="subcellular location">
    <subcellularLocation>
        <location evidence="1">Mitochondrion outer membrane</location>
        <topology evidence="1">Multi-pass membrane protein</topology>
    </subcellularLocation>
</comment>
<reference evidence="12" key="1">
    <citation type="journal article" date="2022" name="bioRxiv">
        <title>Sequencing and chromosome-scale assembly of the giantPleurodeles waltlgenome.</title>
        <authorList>
            <person name="Brown T."/>
            <person name="Elewa A."/>
            <person name="Iarovenko S."/>
            <person name="Subramanian E."/>
            <person name="Araus A.J."/>
            <person name="Petzold A."/>
            <person name="Susuki M."/>
            <person name="Suzuki K.-i.T."/>
            <person name="Hayashi T."/>
            <person name="Toyoda A."/>
            <person name="Oliveira C."/>
            <person name="Osipova E."/>
            <person name="Leigh N.D."/>
            <person name="Simon A."/>
            <person name="Yun M.H."/>
        </authorList>
    </citation>
    <scope>NUCLEOTIDE SEQUENCE</scope>
    <source>
        <strain evidence="12">20211129_DDA</strain>
        <tissue evidence="12">Liver</tissue>
    </source>
</reference>
<evidence type="ECO:0000256" key="5">
    <source>
        <dbReference type="ARBA" id="ARBA00022787"/>
    </source>
</evidence>
<name>A0AAV7QIM3_PLEWA</name>
<feature type="transmembrane region" description="Helical" evidence="11">
    <location>
        <begin position="197"/>
        <end position="220"/>
    </location>
</feature>
<dbReference type="GO" id="GO:0043065">
    <property type="term" value="P:positive regulation of apoptotic process"/>
    <property type="evidence" value="ECO:0007669"/>
    <property type="project" value="TreeGrafter"/>
</dbReference>
<evidence type="ECO:0000256" key="4">
    <source>
        <dbReference type="ARBA" id="ARBA00022737"/>
    </source>
</evidence>
<dbReference type="PANTHER" id="PTHR10780">
    <property type="entry name" value="MITOCHONDRIAL CARRIER HOMOLOG"/>
    <property type="match status" value="1"/>
</dbReference>
<evidence type="ECO:0000313" key="12">
    <source>
        <dbReference type="EMBL" id="KAJ1138934.1"/>
    </source>
</evidence>
<evidence type="ECO:0000256" key="9">
    <source>
        <dbReference type="PROSITE-ProRule" id="PRU00282"/>
    </source>
</evidence>
<dbReference type="Gene3D" id="1.50.40.10">
    <property type="entry name" value="Mitochondrial carrier domain"/>
    <property type="match status" value="1"/>
</dbReference>
<feature type="transmembrane region" description="Helical" evidence="11">
    <location>
        <begin position="240"/>
        <end position="262"/>
    </location>
</feature>
<evidence type="ECO:0000256" key="3">
    <source>
        <dbReference type="ARBA" id="ARBA00022692"/>
    </source>
</evidence>